<organism evidence="2 3">
    <name type="scientific">Pleurodeles waltl</name>
    <name type="common">Iberian ribbed newt</name>
    <dbReference type="NCBI Taxonomy" id="8319"/>
    <lineage>
        <taxon>Eukaryota</taxon>
        <taxon>Metazoa</taxon>
        <taxon>Chordata</taxon>
        <taxon>Craniata</taxon>
        <taxon>Vertebrata</taxon>
        <taxon>Euteleostomi</taxon>
        <taxon>Amphibia</taxon>
        <taxon>Batrachia</taxon>
        <taxon>Caudata</taxon>
        <taxon>Salamandroidea</taxon>
        <taxon>Salamandridae</taxon>
        <taxon>Pleurodelinae</taxon>
        <taxon>Pleurodeles</taxon>
    </lineage>
</organism>
<proteinExistence type="predicted"/>
<name>A0AAV7UR81_PLEWA</name>
<feature type="compositionally biased region" description="Low complexity" evidence="1">
    <location>
        <begin position="69"/>
        <end position="80"/>
    </location>
</feature>
<feature type="region of interest" description="Disordered" evidence="1">
    <location>
        <begin position="69"/>
        <end position="114"/>
    </location>
</feature>
<reference evidence="2" key="1">
    <citation type="journal article" date="2022" name="bioRxiv">
        <title>Sequencing and chromosome-scale assembly of the giantPleurodeles waltlgenome.</title>
        <authorList>
            <person name="Brown T."/>
            <person name="Elewa A."/>
            <person name="Iarovenko S."/>
            <person name="Subramanian E."/>
            <person name="Araus A.J."/>
            <person name="Petzold A."/>
            <person name="Susuki M."/>
            <person name="Suzuki K.-i.T."/>
            <person name="Hayashi T."/>
            <person name="Toyoda A."/>
            <person name="Oliveira C."/>
            <person name="Osipova E."/>
            <person name="Leigh N.D."/>
            <person name="Simon A."/>
            <person name="Yun M.H."/>
        </authorList>
    </citation>
    <scope>NUCLEOTIDE SEQUENCE</scope>
    <source>
        <strain evidence="2">20211129_DDA</strain>
        <tissue evidence="2">Liver</tissue>
    </source>
</reference>
<dbReference type="Proteomes" id="UP001066276">
    <property type="component" value="Chromosome 2_2"/>
</dbReference>
<accession>A0AAV7UR81</accession>
<gene>
    <name evidence="2" type="ORF">NDU88_000891</name>
</gene>
<evidence type="ECO:0000256" key="1">
    <source>
        <dbReference type="SAM" id="MobiDB-lite"/>
    </source>
</evidence>
<dbReference type="EMBL" id="JANPWB010000004">
    <property type="protein sequence ID" value="KAJ1191575.1"/>
    <property type="molecule type" value="Genomic_DNA"/>
</dbReference>
<evidence type="ECO:0000313" key="2">
    <source>
        <dbReference type="EMBL" id="KAJ1191575.1"/>
    </source>
</evidence>
<dbReference type="AlphaFoldDB" id="A0AAV7UR81"/>
<feature type="compositionally biased region" description="Basic residues" evidence="1">
    <location>
        <begin position="89"/>
        <end position="100"/>
    </location>
</feature>
<keyword evidence="3" id="KW-1185">Reference proteome</keyword>
<sequence length="114" mass="13215">MELPYTWNNPAPRSCSKSLQELAEDKRLKDWMDRVAETAPLLPRWSVILQDDLARPQWRTTLWWGAVASSGGSGSNHHSVPLQSSDVRRTKKRKYKKRKKQGEVNQLKEPVTQF</sequence>
<comment type="caution">
    <text evidence="2">The sequence shown here is derived from an EMBL/GenBank/DDBJ whole genome shotgun (WGS) entry which is preliminary data.</text>
</comment>
<evidence type="ECO:0000313" key="3">
    <source>
        <dbReference type="Proteomes" id="UP001066276"/>
    </source>
</evidence>
<protein>
    <submittedName>
        <fullName evidence="2">Uncharacterized protein</fullName>
    </submittedName>
</protein>